<keyword evidence="3" id="KW-1185">Reference proteome</keyword>
<sequence>ALGRSHACVPVRAVLPVRNVAVSSLEEAQIHLTGLPGAAFPAVGSLSPQHTVQEVRSLAREERPPGSPGRAGWPRGQESGSEESKPCIFLELPL</sequence>
<dbReference type="AlphaFoldDB" id="A0A5E4BQ05"/>
<dbReference type="EMBL" id="CABDUW010000542">
    <property type="protein sequence ID" value="VTJ71140.1"/>
    <property type="molecule type" value="Genomic_DNA"/>
</dbReference>
<protein>
    <submittedName>
        <fullName evidence="2">Uncharacterized protein</fullName>
    </submittedName>
</protein>
<reference evidence="2" key="1">
    <citation type="submission" date="2019-04" db="EMBL/GenBank/DDBJ databases">
        <authorList>
            <person name="Alioto T."/>
            <person name="Alioto T."/>
        </authorList>
    </citation>
    <scope>NUCLEOTIDE SEQUENCE [LARGE SCALE GENOMIC DNA]</scope>
</reference>
<accession>A0A5E4BQ05</accession>
<proteinExistence type="predicted"/>
<evidence type="ECO:0000313" key="2">
    <source>
        <dbReference type="EMBL" id="VTJ71140.1"/>
    </source>
</evidence>
<gene>
    <name evidence="2" type="ORF">MONAX_5E043427</name>
</gene>
<dbReference type="Proteomes" id="UP000335636">
    <property type="component" value="Unassembled WGS sequence"/>
</dbReference>
<name>A0A5E4BQ05_MARMO</name>
<evidence type="ECO:0000313" key="3">
    <source>
        <dbReference type="Proteomes" id="UP000335636"/>
    </source>
</evidence>
<organism evidence="2 3">
    <name type="scientific">Marmota monax</name>
    <name type="common">Woodchuck</name>
    <dbReference type="NCBI Taxonomy" id="9995"/>
    <lineage>
        <taxon>Eukaryota</taxon>
        <taxon>Metazoa</taxon>
        <taxon>Chordata</taxon>
        <taxon>Craniata</taxon>
        <taxon>Vertebrata</taxon>
        <taxon>Euteleostomi</taxon>
        <taxon>Mammalia</taxon>
        <taxon>Eutheria</taxon>
        <taxon>Euarchontoglires</taxon>
        <taxon>Glires</taxon>
        <taxon>Rodentia</taxon>
        <taxon>Sciuromorpha</taxon>
        <taxon>Sciuridae</taxon>
        <taxon>Xerinae</taxon>
        <taxon>Marmotini</taxon>
        <taxon>Marmota</taxon>
    </lineage>
</organism>
<evidence type="ECO:0000256" key="1">
    <source>
        <dbReference type="SAM" id="MobiDB-lite"/>
    </source>
</evidence>
<comment type="caution">
    <text evidence="2">The sequence shown here is derived from an EMBL/GenBank/DDBJ whole genome shotgun (WGS) entry which is preliminary data.</text>
</comment>
<feature type="non-terminal residue" evidence="2">
    <location>
        <position position="1"/>
    </location>
</feature>
<feature type="region of interest" description="Disordered" evidence="1">
    <location>
        <begin position="55"/>
        <end position="86"/>
    </location>
</feature>